<dbReference type="RefSeq" id="XP_024339863.1">
    <property type="nucleotide sequence ID" value="XM_024482693.1"/>
</dbReference>
<protein>
    <submittedName>
        <fullName evidence="2">Uncharacterized protein</fullName>
    </submittedName>
</protein>
<organism evidence="2 3">
    <name type="scientific">Postia placenta MAD-698-R-SB12</name>
    <dbReference type="NCBI Taxonomy" id="670580"/>
    <lineage>
        <taxon>Eukaryota</taxon>
        <taxon>Fungi</taxon>
        <taxon>Dikarya</taxon>
        <taxon>Basidiomycota</taxon>
        <taxon>Agaricomycotina</taxon>
        <taxon>Agaricomycetes</taxon>
        <taxon>Polyporales</taxon>
        <taxon>Adustoporiaceae</taxon>
        <taxon>Rhodonia</taxon>
    </lineage>
</organism>
<feature type="compositionally biased region" description="Polar residues" evidence="1">
    <location>
        <begin position="202"/>
        <end position="223"/>
    </location>
</feature>
<evidence type="ECO:0000256" key="1">
    <source>
        <dbReference type="SAM" id="MobiDB-lite"/>
    </source>
</evidence>
<evidence type="ECO:0000313" key="3">
    <source>
        <dbReference type="Proteomes" id="UP000194127"/>
    </source>
</evidence>
<reference evidence="2 3" key="1">
    <citation type="submission" date="2017-04" db="EMBL/GenBank/DDBJ databases">
        <title>Genome Sequence of the Model Brown-Rot Fungus Postia placenta SB12.</title>
        <authorList>
            <consortium name="DOE Joint Genome Institute"/>
            <person name="Gaskell J."/>
            <person name="Kersten P."/>
            <person name="Larrondo L.F."/>
            <person name="Canessa P."/>
            <person name="Martinez D."/>
            <person name="Hibbett D."/>
            <person name="Schmoll M."/>
            <person name="Kubicek C.P."/>
            <person name="Martinez A.T."/>
            <person name="Yadav J."/>
            <person name="Master E."/>
            <person name="Magnuson J.K."/>
            <person name="James T."/>
            <person name="Yaver D."/>
            <person name="Berka R."/>
            <person name="Labutti K."/>
            <person name="Lipzen A."/>
            <person name="Aerts A."/>
            <person name="Barry K."/>
            <person name="Henrissat B."/>
            <person name="Blanchette R."/>
            <person name="Grigoriev I."/>
            <person name="Cullen D."/>
        </authorList>
    </citation>
    <scope>NUCLEOTIDE SEQUENCE [LARGE SCALE GENOMIC DNA]</scope>
    <source>
        <strain evidence="2 3">MAD-698-R-SB12</strain>
    </source>
</reference>
<feature type="region of interest" description="Disordered" evidence="1">
    <location>
        <begin position="19"/>
        <end position="91"/>
    </location>
</feature>
<sequence length="260" mass="28036">MQSMQFSAFSPACTDFTEEGEAIPCGDPPSGAMFETDTNSPMATSGSAVRSNDMIEQQTRPHGFPSLRDAIPSFDDNQDEAGSWGDEGILPPVVEQDEVHSGRSLFAPVGSWLSSVGLRNVVRPSKPRAGPKAMLMKLTRRRRRSSSTSSSHHHLLASPGNSDGTRMSVPSTPPRSTLSSAAGDSPPRSSTRSARKFYKSVSRGSETSVLKSWDSISQQIRSQASKRRKVFSRKKALQTLGPEAISAFSSANSSDDMKAR</sequence>
<dbReference type="Proteomes" id="UP000194127">
    <property type="component" value="Unassembled WGS sequence"/>
</dbReference>
<feature type="region of interest" description="Disordered" evidence="1">
    <location>
        <begin position="122"/>
        <end position="229"/>
    </location>
</feature>
<feature type="compositionally biased region" description="Polar residues" evidence="1">
    <location>
        <begin position="159"/>
        <end position="192"/>
    </location>
</feature>
<dbReference type="EMBL" id="KZ110596">
    <property type="protein sequence ID" value="OSX63069.1"/>
    <property type="molecule type" value="Genomic_DNA"/>
</dbReference>
<keyword evidence="3" id="KW-1185">Reference proteome</keyword>
<name>A0A1X6N371_9APHY</name>
<feature type="compositionally biased region" description="Polar residues" evidence="1">
    <location>
        <begin position="36"/>
        <end position="60"/>
    </location>
</feature>
<accession>A0A1X6N371</accession>
<dbReference type="AlphaFoldDB" id="A0A1X6N371"/>
<dbReference type="GeneID" id="36327642"/>
<proteinExistence type="predicted"/>
<feature type="compositionally biased region" description="Basic residues" evidence="1">
    <location>
        <begin position="138"/>
        <end position="155"/>
    </location>
</feature>
<gene>
    <name evidence="2" type="ORF">POSPLADRAFT_1074344</name>
</gene>
<evidence type="ECO:0000313" key="2">
    <source>
        <dbReference type="EMBL" id="OSX63069.1"/>
    </source>
</evidence>
<feature type="region of interest" description="Disordered" evidence="1">
    <location>
        <begin position="241"/>
        <end position="260"/>
    </location>
</feature>